<organism evidence="2 3">
    <name type="scientific">Nocardioides terrae</name>
    <dbReference type="NCBI Taxonomy" id="574651"/>
    <lineage>
        <taxon>Bacteria</taxon>
        <taxon>Bacillati</taxon>
        <taxon>Actinomycetota</taxon>
        <taxon>Actinomycetes</taxon>
        <taxon>Propionibacteriales</taxon>
        <taxon>Nocardioidaceae</taxon>
        <taxon>Nocardioides</taxon>
    </lineage>
</organism>
<dbReference type="Proteomes" id="UP000198832">
    <property type="component" value="Unassembled WGS sequence"/>
</dbReference>
<dbReference type="InterPro" id="IPR012938">
    <property type="entry name" value="Glc/Sorbosone_DH"/>
</dbReference>
<gene>
    <name evidence="2" type="ORF">SAMN04487968_102328</name>
</gene>
<dbReference type="InterPro" id="IPR011042">
    <property type="entry name" value="6-blade_b-propeller_TolB-like"/>
</dbReference>
<sequence length="300" mass="31461">MPWGIAFLSDGSALVGERDTARVLHVASGRARGIGTVPGSVSSVDSGGEGGLLGLELHPGGEWLYAYHSASGDNRVVRMRFDGRSLGDPEVILDGIATSVHHNGGGLRFSPEGTLFVSTGDAEDRSNAPDRDSLNGKVLRITDTGGVPDSNPFGNEVWSLGHRNVEGLALDDEGQLWASEFGENAYDELNRIVKGGDYGWPDVEGADGAGGFRDPIAQWPTDEASPSGIAIVGGHAFLGALQGECVLSVDLTTGRSRRWLDGHGRIRLVAAAPDGSLWVGTSNRDGRGSGEADRILHVTI</sequence>
<protein>
    <submittedName>
        <fullName evidence="2">Glucose/arabinose dehydrogenase, beta-propeller fold</fullName>
    </submittedName>
</protein>
<name>A0A1I1F1I4_9ACTN</name>
<evidence type="ECO:0000259" key="1">
    <source>
        <dbReference type="Pfam" id="PF07995"/>
    </source>
</evidence>
<dbReference type="EMBL" id="FOLB01000002">
    <property type="protein sequence ID" value="SFB92782.1"/>
    <property type="molecule type" value="Genomic_DNA"/>
</dbReference>
<dbReference type="Gene3D" id="2.120.10.30">
    <property type="entry name" value="TolB, C-terminal domain"/>
    <property type="match status" value="1"/>
</dbReference>
<proteinExistence type="predicted"/>
<dbReference type="PANTHER" id="PTHR19328">
    <property type="entry name" value="HEDGEHOG-INTERACTING PROTEIN"/>
    <property type="match status" value="1"/>
</dbReference>
<evidence type="ECO:0000313" key="2">
    <source>
        <dbReference type="EMBL" id="SFB92782.1"/>
    </source>
</evidence>
<dbReference type="AlphaFoldDB" id="A0A1I1F1I4"/>
<dbReference type="Pfam" id="PF07995">
    <property type="entry name" value="GSDH"/>
    <property type="match status" value="1"/>
</dbReference>
<dbReference type="InterPro" id="IPR011041">
    <property type="entry name" value="Quinoprot_gluc/sorb_DH_b-prop"/>
</dbReference>
<dbReference type="SUPFAM" id="SSF50952">
    <property type="entry name" value="Soluble quinoprotein glucose dehydrogenase"/>
    <property type="match status" value="1"/>
</dbReference>
<reference evidence="2 3" key="1">
    <citation type="submission" date="2016-10" db="EMBL/GenBank/DDBJ databases">
        <authorList>
            <person name="de Groot N.N."/>
        </authorList>
    </citation>
    <scope>NUCLEOTIDE SEQUENCE [LARGE SCALE GENOMIC DNA]</scope>
    <source>
        <strain evidence="2 3">CGMCC 1.7056</strain>
    </source>
</reference>
<feature type="domain" description="Glucose/Sorbosone dehydrogenase" evidence="1">
    <location>
        <begin position="2"/>
        <end position="287"/>
    </location>
</feature>
<keyword evidence="3" id="KW-1185">Reference proteome</keyword>
<dbReference type="PANTHER" id="PTHR19328:SF13">
    <property type="entry name" value="HIPL1 PROTEIN"/>
    <property type="match status" value="1"/>
</dbReference>
<accession>A0A1I1F1I4</accession>
<evidence type="ECO:0000313" key="3">
    <source>
        <dbReference type="Proteomes" id="UP000198832"/>
    </source>
</evidence>